<feature type="compositionally biased region" description="Polar residues" evidence="1">
    <location>
        <begin position="74"/>
        <end position="84"/>
    </location>
</feature>
<dbReference type="AlphaFoldDB" id="A0A0G4F788"/>
<dbReference type="PhylomeDB" id="A0A0G4F788"/>
<proteinExistence type="predicted"/>
<dbReference type="EMBL" id="CDMZ01000156">
    <property type="protein sequence ID" value="CEM07974.1"/>
    <property type="molecule type" value="Genomic_DNA"/>
</dbReference>
<reference evidence="2" key="1">
    <citation type="submission" date="2014-11" db="EMBL/GenBank/DDBJ databases">
        <authorList>
            <person name="Otto D Thomas"/>
            <person name="Naeem Raeece"/>
        </authorList>
    </citation>
    <scope>NUCLEOTIDE SEQUENCE</scope>
</reference>
<dbReference type="VEuPathDB" id="CryptoDB:Cvel_15430"/>
<name>A0A0G4F788_9ALVE</name>
<gene>
    <name evidence="2" type="ORF">Cvel_15430</name>
</gene>
<evidence type="ECO:0000256" key="1">
    <source>
        <dbReference type="SAM" id="MobiDB-lite"/>
    </source>
</evidence>
<feature type="region of interest" description="Disordered" evidence="1">
    <location>
        <begin position="74"/>
        <end position="96"/>
    </location>
</feature>
<evidence type="ECO:0000313" key="2">
    <source>
        <dbReference type="EMBL" id="CEM07974.1"/>
    </source>
</evidence>
<accession>A0A0G4F788</accession>
<organism evidence="2">
    <name type="scientific">Chromera velia CCMP2878</name>
    <dbReference type="NCBI Taxonomy" id="1169474"/>
    <lineage>
        <taxon>Eukaryota</taxon>
        <taxon>Sar</taxon>
        <taxon>Alveolata</taxon>
        <taxon>Colpodellida</taxon>
        <taxon>Chromeraceae</taxon>
        <taxon>Chromera</taxon>
    </lineage>
</organism>
<sequence length="314" mass="35362">MSVRGGLIFGASPGLSAGGASSTHYQRCRTEWIWCDAGRFAWDVNVTCLETCEIPVGELSSLNSSFFHPLLSKSSDQGSISQPTRPWLQPPPDEPLRIGREEKTVRWTCPDGYDCAYWSRHSNIWQRARRKSSCESRVHCEDRKIISDRNMTCIAPCEVPVDLSSLELEGLGPFLSRASNETISVTTPEEVSMKCPEEMECVYRTDSRREEGWQPTWNRWGCSVLMQCENGQLKTVGGRNVTCSETVELPQDFSGLNITGFDPFLSRSDNKPLRIGLGRKLVYMKCAEGRRCAFRSARTQGKWMGAPVTGDWRQ</sequence>
<protein>
    <submittedName>
        <fullName evidence="2">Uncharacterized protein</fullName>
    </submittedName>
</protein>